<dbReference type="InterPro" id="IPR011527">
    <property type="entry name" value="ABC1_TM_dom"/>
</dbReference>
<dbReference type="GO" id="GO:0016887">
    <property type="term" value="F:ATP hydrolysis activity"/>
    <property type="evidence" value="ECO:0007669"/>
    <property type="project" value="InterPro"/>
</dbReference>
<evidence type="ECO:0000313" key="11">
    <source>
        <dbReference type="Proteomes" id="UP001357733"/>
    </source>
</evidence>
<evidence type="ECO:0000256" key="3">
    <source>
        <dbReference type="ARBA" id="ARBA00022741"/>
    </source>
</evidence>
<evidence type="ECO:0000259" key="8">
    <source>
        <dbReference type="PROSITE" id="PS50893"/>
    </source>
</evidence>
<accession>A0AAW9MSC9</accession>
<dbReference type="PANTHER" id="PTHR24221">
    <property type="entry name" value="ATP-BINDING CASSETTE SUB-FAMILY B"/>
    <property type="match status" value="1"/>
</dbReference>
<dbReference type="Gene3D" id="3.40.50.300">
    <property type="entry name" value="P-loop containing nucleotide triphosphate hydrolases"/>
    <property type="match status" value="1"/>
</dbReference>
<dbReference type="EMBL" id="JAYKOT010000001">
    <property type="protein sequence ID" value="MEB3428778.1"/>
    <property type="molecule type" value="Genomic_DNA"/>
</dbReference>
<evidence type="ECO:0000313" key="10">
    <source>
        <dbReference type="EMBL" id="MEB3428778.1"/>
    </source>
</evidence>
<dbReference type="SUPFAM" id="SSF52540">
    <property type="entry name" value="P-loop containing nucleoside triphosphate hydrolases"/>
    <property type="match status" value="1"/>
</dbReference>
<feature type="transmembrane region" description="Helical" evidence="7">
    <location>
        <begin position="12"/>
        <end position="33"/>
    </location>
</feature>
<feature type="transmembrane region" description="Helical" evidence="7">
    <location>
        <begin position="242"/>
        <end position="263"/>
    </location>
</feature>
<name>A0AAW9MSC9_9FIRM</name>
<evidence type="ECO:0000256" key="5">
    <source>
        <dbReference type="ARBA" id="ARBA00022989"/>
    </source>
</evidence>
<keyword evidence="11" id="KW-1185">Reference proteome</keyword>
<dbReference type="Pfam" id="PF00005">
    <property type="entry name" value="ABC_tran"/>
    <property type="match status" value="1"/>
</dbReference>
<feature type="transmembrane region" description="Helical" evidence="7">
    <location>
        <begin position="53"/>
        <end position="77"/>
    </location>
</feature>
<protein>
    <submittedName>
        <fullName evidence="10">ABC transporter ATP-binding protein</fullName>
    </submittedName>
</protein>
<dbReference type="RefSeq" id="WP_324618809.1">
    <property type="nucleotide sequence ID" value="NZ_JAYKOT010000001.1"/>
</dbReference>
<evidence type="ECO:0000256" key="4">
    <source>
        <dbReference type="ARBA" id="ARBA00022840"/>
    </source>
</evidence>
<proteinExistence type="predicted"/>
<dbReference type="InterPro" id="IPR017871">
    <property type="entry name" value="ABC_transporter-like_CS"/>
</dbReference>
<dbReference type="GO" id="GO:0034040">
    <property type="term" value="F:ATPase-coupled lipid transmembrane transporter activity"/>
    <property type="evidence" value="ECO:0007669"/>
    <property type="project" value="TreeGrafter"/>
</dbReference>
<dbReference type="AlphaFoldDB" id="A0AAW9MSC9"/>
<evidence type="ECO:0000256" key="1">
    <source>
        <dbReference type="ARBA" id="ARBA00004651"/>
    </source>
</evidence>
<dbReference type="GO" id="GO:0140359">
    <property type="term" value="F:ABC-type transporter activity"/>
    <property type="evidence" value="ECO:0007669"/>
    <property type="project" value="InterPro"/>
</dbReference>
<gene>
    <name evidence="10" type="ORF">VLK81_01860</name>
</gene>
<keyword evidence="4 10" id="KW-0067">ATP-binding</keyword>
<dbReference type="GO" id="GO:0005886">
    <property type="term" value="C:plasma membrane"/>
    <property type="evidence" value="ECO:0007669"/>
    <property type="project" value="UniProtKB-SubCell"/>
</dbReference>
<keyword evidence="6 7" id="KW-0472">Membrane</keyword>
<dbReference type="SMART" id="SM00382">
    <property type="entry name" value="AAA"/>
    <property type="match status" value="1"/>
</dbReference>
<evidence type="ECO:0000259" key="9">
    <source>
        <dbReference type="PROSITE" id="PS50929"/>
    </source>
</evidence>
<organism evidence="10 11">
    <name type="scientific">Citroniella saccharovorans</name>
    <dbReference type="NCBI Taxonomy" id="2053367"/>
    <lineage>
        <taxon>Bacteria</taxon>
        <taxon>Bacillati</taxon>
        <taxon>Bacillota</taxon>
        <taxon>Tissierellia</taxon>
        <taxon>Tissierellales</taxon>
        <taxon>Peptoniphilaceae</taxon>
        <taxon>Citroniella</taxon>
    </lineage>
</organism>
<dbReference type="SUPFAM" id="SSF90123">
    <property type="entry name" value="ABC transporter transmembrane region"/>
    <property type="match status" value="1"/>
</dbReference>
<dbReference type="PROSITE" id="PS00211">
    <property type="entry name" value="ABC_TRANSPORTER_1"/>
    <property type="match status" value="1"/>
</dbReference>
<dbReference type="InterPro" id="IPR039421">
    <property type="entry name" value="Type_1_exporter"/>
</dbReference>
<dbReference type="PROSITE" id="PS50929">
    <property type="entry name" value="ABC_TM1F"/>
    <property type="match status" value="1"/>
</dbReference>
<dbReference type="InterPro" id="IPR036640">
    <property type="entry name" value="ABC1_TM_sf"/>
</dbReference>
<reference evidence="10 11" key="1">
    <citation type="submission" date="2024-01" db="EMBL/GenBank/DDBJ databases">
        <title>Complete genome sequence of Citroniella saccharovorans strain M6.X9, isolated from human fecal sample.</title>
        <authorList>
            <person name="Cheng G."/>
            <person name="Westerholm M."/>
            <person name="Schnurer A."/>
        </authorList>
    </citation>
    <scope>NUCLEOTIDE SEQUENCE [LARGE SCALE GENOMIC DNA]</scope>
    <source>
        <strain evidence="10 11">DSM 29873</strain>
    </source>
</reference>
<sequence>MKNKFIYKDKQIKKWSIISFFIIVIITGINLLPPLIMKRTIDEYIPSKDYKNIIFGIILFVSIPFINILLQTIFNYLTIKFARNKGNEISIEITKNLMDQKITFFDTNNSIELLTYASKEAVQYVNFYVSILPKYYASIIILIFIYAIIFSISWKLAIIQILFIPLAFYPVNKISDSISENIEVAISSNAKIAQIRADIFKGIELIKAYRLEHQKLDEVKKENLKIVSIWGKVAAFDSLTGIWVSGFLKALFTGLTFGVGAYIISSSSGVSLSIGSLIQIIGLVSYLYATVDEVFRSRIDLAKENAEFKEMLSYLYLKGESSENDSREFKFEDTISINNLSFSYKDRKVLNNLSFEIKKGHWTALVGESGAGKTTIIDLLLKFYDYDDGEILVDGVDLSEISRFSIRDEITKVSQDLFFFPGSIRDNLMIVKKDLRDEDINEAIRLSCLDNFIEKLENGLDTDIGEAGKMMSGGEKNRLAFARALLRGKSVYLLDELTANLDKKTENILKENIKRLVSEKNITVLSISHNMNFLEYCDSVYELKDGKALKIK</sequence>
<comment type="caution">
    <text evidence="10">The sequence shown here is derived from an EMBL/GenBank/DDBJ whole genome shotgun (WGS) entry which is preliminary data.</text>
</comment>
<dbReference type="InterPro" id="IPR003593">
    <property type="entry name" value="AAA+_ATPase"/>
</dbReference>
<dbReference type="PROSITE" id="PS50893">
    <property type="entry name" value="ABC_TRANSPORTER_2"/>
    <property type="match status" value="1"/>
</dbReference>
<feature type="domain" description="ABC transmembrane type-1" evidence="9">
    <location>
        <begin position="17"/>
        <end position="303"/>
    </location>
</feature>
<keyword evidence="2 7" id="KW-0812">Transmembrane</keyword>
<dbReference type="InterPro" id="IPR027417">
    <property type="entry name" value="P-loop_NTPase"/>
</dbReference>
<dbReference type="PANTHER" id="PTHR24221:SF654">
    <property type="entry name" value="ATP-BINDING CASSETTE SUB-FAMILY B MEMBER 6"/>
    <property type="match status" value="1"/>
</dbReference>
<evidence type="ECO:0000256" key="7">
    <source>
        <dbReference type="SAM" id="Phobius"/>
    </source>
</evidence>
<dbReference type="InterPro" id="IPR003439">
    <property type="entry name" value="ABC_transporter-like_ATP-bd"/>
</dbReference>
<feature type="transmembrane region" description="Helical" evidence="7">
    <location>
        <begin position="135"/>
        <end position="168"/>
    </location>
</feature>
<keyword evidence="5 7" id="KW-1133">Transmembrane helix</keyword>
<feature type="domain" description="ABC transporter" evidence="8">
    <location>
        <begin position="335"/>
        <end position="551"/>
    </location>
</feature>
<feature type="transmembrane region" description="Helical" evidence="7">
    <location>
        <begin position="270"/>
        <end position="289"/>
    </location>
</feature>
<dbReference type="Gene3D" id="1.20.1560.10">
    <property type="entry name" value="ABC transporter type 1, transmembrane domain"/>
    <property type="match status" value="1"/>
</dbReference>
<comment type="subcellular location">
    <subcellularLocation>
        <location evidence="1">Cell membrane</location>
        <topology evidence="1">Multi-pass membrane protein</topology>
    </subcellularLocation>
</comment>
<dbReference type="Pfam" id="PF00664">
    <property type="entry name" value="ABC_membrane"/>
    <property type="match status" value="1"/>
</dbReference>
<evidence type="ECO:0000256" key="2">
    <source>
        <dbReference type="ARBA" id="ARBA00022692"/>
    </source>
</evidence>
<keyword evidence="3" id="KW-0547">Nucleotide-binding</keyword>
<dbReference type="GO" id="GO:0005524">
    <property type="term" value="F:ATP binding"/>
    <property type="evidence" value="ECO:0007669"/>
    <property type="project" value="UniProtKB-KW"/>
</dbReference>
<evidence type="ECO:0000256" key="6">
    <source>
        <dbReference type="ARBA" id="ARBA00023136"/>
    </source>
</evidence>
<dbReference type="Proteomes" id="UP001357733">
    <property type="component" value="Unassembled WGS sequence"/>
</dbReference>